<gene>
    <name evidence="1" type="ORF">U6C28_23040</name>
</gene>
<dbReference type="Proteomes" id="UP001289615">
    <property type="component" value="Unassembled WGS sequence"/>
</dbReference>
<protein>
    <submittedName>
        <fullName evidence="1">Phage tail assembly protein</fullName>
    </submittedName>
</protein>
<organism evidence="1 2">
    <name type="scientific">Lysinibacillus irui</name>
    <dbReference type="NCBI Taxonomy" id="2998077"/>
    <lineage>
        <taxon>Bacteria</taxon>
        <taxon>Bacillati</taxon>
        <taxon>Bacillota</taxon>
        <taxon>Bacilli</taxon>
        <taxon>Bacillales</taxon>
        <taxon>Bacillaceae</taxon>
        <taxon>Lysinibacillus</taxon>
    </lineage>
</organism>
<accession>A0ABU5NT77</accession>
<keyword evidence="2" id="KW-1185">Reference proteome</keyword>
<sequence length="112" mass="12498">MSDKSNIEMVDNQALETQINLKRPIVFEDQTVNQINLDFESLTGEDIEKAEAQFNAEAPQNSMVMVKEMSKPFLAIVASKAARVHVDLIRKLSAPDYAKITTRTSLFLLGGK</sequence>
<name>A0ABU5NT77_9BACI</name>
<evidence type="ECO:0000313" key="2">
    <source>
        <dbReference type="Proteomes" id="UP001289615"/>
    </source>
</evidence>
<proteinExistence type="predicted"/>
<reference evidence="1 2" key="1">
    <citation type="submission" date="2023-12" db="EMBL/GenBank/DDBJ databases">
        <title>Genome comparison identifies genes involved in endophytic behavior of Lysinibacillus irui and provides insights into its role as a plant-growth promoting bacterium.</title>
        <authorList>
            <person name="Hilario S."/>
            <person name="Matos I."/>
            <person name="Goncalves M.F.M."/>
            <person name="Pardo C.A."/>
            <person name="Santos M.J."/>
        </authorList>
    </citation>
    <scope>NUCLEOTIDE SEQUENCE [LARGE SCALE GENOMIC DNA]</scope>
    <source>
        <strain evidence="1 2">B3</strain>
    </source>
</reference>
<dbReference type="EMBL" id="JAXUIA010000022">
    <property type="protein sequence ID" value="MEA0979159.1"/>
    <property type="molecule type" value="Genomic_DNA"/>
</dbReference>
<evidence type="ECO:0000313" key="1">
    <source>
        <dbReference type="EMBL" id="MEA0979159.1"/>
    </source>
</evidence>
<comment type="caution">
    <text evidence="1">The sequence shown here is derived from an EMBL/GenBank/DDBJ whole genome shotgun (WGS) entry which is preliminary data.</text>
</comment>
<dbReference type="RefSeq" id="WP_320938707.1">
    <property type="nucleotide sequence ID" value="NZ_JAXLNX010000031.1"/>
</dbReference>